<proteinExistence type="predicted"/>
<dbReference type="EMBL" id="JAPQKH010000005">
    <property type="protein sequence ID" value="KAJ5096992.1"/>
    <property type="molecule type" value="Genomic_DNA"/>
</dbReference>
<protein>
    <submittedName>
        <fullName evidence="1">Uncharacterized protein</fullName>
    </submittedName>
</protein>
<dbReference type="AlphaFoldDB" id="A0A9W9K9J1"/>
<accession>A0A9W9K9J1</accession>
<name>A0A9W9K9J1_9EURO</name>
<reference evidence="1" key="2">
    <citation type="journal article" date="2023" name="IMA Fungus">
        <title>Comparative genomic study of the Penicillium genus elucidates a diverse pangenome and 15 lateral gene transfer events.</title>
        <authorList>
            <person name="Petersen C."/>
            <person name="Sorensen T."/>
            <person name="Nielsen M.R."/>
            <person name="Sondergaard T.E."/>
            <person name="Sorensen J.L."/>
            <person name="Fitzpatrick D.A."/>
            <person name="Frisvad J.C."/>
            <person name="Nielsen K.L."/>
        </authorList>
    </citation>
    <scope>NUCLEOTIDE SEQUENCE</scope>
    <source>
        <strain evidence="1">IBT 30069</strain>
    </source>
</reference>
<organism evidence="1 2">
    <name type="scientific">Penicillium angulare</name>
    <dbReference type="NCBI Taxonomy" id="116970"/>
    <lineage>
        <taxon>Eukaryota</taxon>
        <taxon>Fungi</taxon>
        <taxon>Dikarya</taxon>
        <taxon>Ascomycota</taxon>
        <taxon>Pezizomycotina</taxon>
        <taxon>Eurotiomycetes</taxon>
        <taxon>Eurotiomycetidae</taxon>
        <taxon>Eurotiales</taxon>
        <taxon>Aspergillaceae</taxon>
        <taxon>Penicillium</taxon>
    </lineage>
</organism>
<dbReference type="OrthoDB" id="3437411at2759"/>
<sequence length="490" mass="56309">MKTRERFDRIRIHPHDTSINMNFDLLMEILKRPRLGNYVREIQQYWRPIHNVAYVERQGQRGLKLSTNEMNLICAAVQRAGFSGPQESAVINMLMQDSTDGARGIANYCSLGINPPWHEGIFIAQALASIFISVSPNMQTLAIAKPFVSYSDFYFDAKKWPRESNVDFPLDRFLRRTNAEPDNIPYLQNLRRVYMILDDEDMNDSYYVGMDFLDCTTLFDRLPSIESIATDALIEDENALSRLVPRSSNISKVRLNHSALQAPYIAHIIQSCKTLREFQYTTGGRGVVDGSFKPFNIKTFIKSISPHKDTLEVLDIDDESHMFYFHNYYAAECEDDENVEEWLDEVIDGDVSDLEPDENDERQQFLRSFWGNSGSLREFRVLKRLGMGIGSLLYFAKGVGEGDENRKPVKLADALPESLEYLCIRGYERGLCERWDEQIDALKNLYESGLSNIKEITGIDEMIPNAEDVEWPDYAEEGVLWNLKEAGYGL</sequence>
<keyword evidence="2" id="KW-1185">Reference proteome</keyword>
<gene>
    <name evidence="1" type="ORF">N7456_007713</name>
</gene>
<comment type="caution">
    <text evidence="1">The sequence shown here is derived from an EMBL/GenBank/DDBJ whole genome shotgun (WGS) entry which is preliminary data.</text>
</comment>
<reference evidence="1" key="1">
    <citation type="submission" date="2022-11" db="EMBL/GenBank/DDBJ databases">
        <authorList>
            <person name="Petersen C."/>
        </authorList>
    </citation>
    <scope>NUCLEOTIDE SEQUENCE</scope>
    <source>
        <strain evidence="1">IBT 30069</strain>
    </source>
</reference>
<dbReference type="Proteomes" id="UP001149165">
    <property type="component" value="Unassembled WGS sequence"/>
</dbReference>
<evidence type="ECO:0000313" key="2">
    <source>
        <dbReference type="Proteomes" id="UP001149165"/>
    </source>
</evidence>
<evidence type="ECO:0000313" key="1">
    <source>
        <dbReference type="EMBL" id="KAJ5096992.1"/>
    </source>
</evidence>